<evidence type="ECO:0000256" key="1">
    <source>
        <dbReference type="ARBA" id="ARBA00022741"/>
    </source>
</evidence>
<feature type="domain" description="Zeta toxin" evidence="3">
    <location>
        <begin position="31"/>
        <end position="209"/>
    </location>
</feature>
<evidence type="ECO:0000313" key="5">
    <source>
        <dbReference type="Proteomes" id="UP000236182"/>
    </source>
</evidence>
<dbReference type="Gene3D" id="3.40.50.300">
    <property type="entry name" value="P-loop containing nucleotide triphosphate hydrolases"/>
    <property type="match status" value="1"/>
</dbReference>
<dbReference type="OrthoDB" id="9792687at2"/>
<accession>A0A316WFR7</accession>
<comment type="caution">
    <text evidence="4">The sequence shown here is derived from an EMBL/GenBank/DDBJ whole genome shotgun (WGS) entry which is preliminary data.</text>
</comment>
<name>A0A316WFR7_9FLAO</name>
<evidence type="ECO:0000256" key="2">
    <source>
        <dbReference type="ARBA" id="ARBA00022840"/>
    </source>
</evidence>
<organism evidence="4 5">
    <name type="scientific">Chryseobacterium oncorhynchi</name>
    <dbReference type="NCBI Taxonomy" id="741074"/>
    <lineage>
        <taxon>Bacteria</taxon>
        <taxon>Pseudomonadati</taxon>
        <taxon>Bacteroidota</taxon>
        <taxon>Flavobacteriia</taxon>
        <taxon>Flavobacteriales</taxon>
        <taxon>Weeksellaceae</taxon>
        <taxon>Chryseobacterium group</taxon>
        <taxon>Chryseobacterium</taxon>
    </lineage>
</organism>
<dbReference type="GO" id="GO:0016301">
    <property type="term" value="F:kinase activity"/>
    <property type="evidence" value="ECO:0007669"/>
    <property type="project" value="InterPro"/>
</dbReference>
<protein>
    <recommendedName>
        <fullName evidence="3">Zeta toxin domain-containing protein</fullName>
    </recommendedName>
</protein>
<keyword evidence="1" id="KW-0547">Nucleotide-binding</keyword>
<evidence type="ECO:0000313" key="4">
    <source>
        <dbReference type="EMBL" id="PWN59959.1"/>
    </source>
</evidence>
<gene>
    <name evidence="4" type="ORF">C1638_020545</name>
</gene>
<keyword evidence="2" id="KW-0067">ATP-binding</keyword>
<dbReference type="InterPro" id="IPR010488">
    <property type="entry name" value="Zeta_toxin_domain"/>
</dbReference>
<dbReference type="RefSeq" id="WP_109623804.1">
    <property type="nucleotide sequence ID" value="NZ_PPEI02000009.1"/>
</dbReference>
<dbReference type="GO" id="GO:0005524">
    <property type="term" value="F:ATP binding"/>
    <property type="evidence" value="ECO:0007669"/>
    <property type="project" value="UniProtKB-KW"/>
</dbReference>
<evidence type="ECO:0000259" key="3">
    <source>
        <dbReference type="Pfam" id="PF06414"/>
    </source>
</evidence>
<sequence>MNNIENLKEQYKIDLDEFRFIESEIIKQFTKFVDSSANPKAIILGAQPGAGKTELEKIAFSNLKRNAVICNVDNLKNYHPFSVEIKKKYPEYFSELTSTTAHDWNLSLRRHCLEKNYNFILETTFNDGININTIIENLKKNNFSVEIYLLSVPQLLSKLGIVQRYEEMLNLNISGRKVSFESHDDRYDAIPKAIQIVEEKQLYDYINLFGRSILNHNKIDDKGIYLIAKTKKSIYDDFIIEREQKLNNQARIEINSIKNKILELMDGRNAPEDEISIFKDTFEIEIDLKNKSKILKK</sequence>
<dbReference type="EMBL" id="PPEI02000009">
    <property type="protein sequence ID" value="PWN59959.1"/>
    <property type="molecule type" value="Genomic_DNA"/>
</dbReference>
<reference evidence="4" key="1">
    <citation type="submission" date="2018-04" db="EMBL/GenBank/DDBJ databases">
        <title>Draft Genome Sequences of Chryseobacterium lactis NCTC11390T isolated from milk, Chryseobacterium oncorhynchi 701B-08T from rainbow trout, and Chryseobacterium viscerum 687B-08T from diseased fish.</title>
        <authorList>
            <person name="Jeong J.-J."/>
            <person name="Lee Y.J."/>
            <person name="Pathiraja D."/>
            <person name="Park B."/>
            <person name="Choi I.-G."/>
            <person name="Kim K.D."/>
        </authorList>
    </citation>
    <scope>NUCLEOTIDE SEQUENCE [LARGE SCALE GENOMIC DNA]</scope>
    <source>
        <strain evidence="4">701B-08</strain>
    </source>
</reference>
<proteinExistence type="predicted"/>
<dbReference type="Proteomes" id="UP000236182">
    <property type="component" value="Unassembled WGS sequence"/>
</dbReference>
<dbReference type="Pfam" id="PF06414">
    <property type="entry name" value="Zeta_toxin"/>
    <property type="match status" value="1"/>
</dbReference>
<dbReference type="InterPro" id="IPR027417">
    <property type="entry name" value="P-loop_NTPase"/>
</dbReference>
<keyword evidence="5" id="KW-1185">Reference proteome</keyword>
<dbReference type="SUPFAM" id="SSF52540">
    <property type="entry name" value="P-loop containing nucleoside triphosphate hydrolases"/>
    <property type="match status" value="1"/>
</dbReference>
<dbReference type="AlphaFoldDB" id="A0A316WFR7"/>